<dbReference type="Gene3D" id="1.10.10.10">
    <property type="entry name" value="Winged helix-like DNA-binding domain superfamily/Winged helix DNA-binding domain"/>
    <property type="match status" value="1"/>
</dbReference>
<protein>
    <submittedName>
        <fullName evidence="5">LuxR family transcriptional regulator</fullName>
    </submittedName>
</protein>
<dbReference type="InterPro" id="IPR041617">
    <property type="entry name" value="TPR_MalT"/>
</dbReference>
<keyword evidence="2" id="KW-0238">DNA-binding</keyword>
<dbReference type="Pfam" id="PF25873">
    <property type="entry name" value="WHD_MalT"/>
    <property type="match status" value="1"/>
</dbReference>
<name>A0A848L6A9_9BACT</name>
<dbReference type="SUPFAM" id="SSF52540">
    <property type="entry name" value="P-loop containing nucleoside triphosphate hydrolases"/>
    <property type="match status" value="1"/>
</dbReference>
<dbReference type="PANTHER" id="PTHR44688">
    <property type="entry name" value="DNA-BINDING TRANSCRIPTIONAL ACTIVATOR DEVR_DOSR"/>
    <property type="match status" value="1"/>
</dbReference>
<sequence>MPILRNAPRISRTSSSSLTSAAEPVAPLGEHLSHLLPTKLCPPQTASVLVSRGEALRKMDSGVGGKLVLVTAPLGWGKTTLLTQWYREARVPHPLAWLSLDELDNAPERFFSYLVGAIRRAAPDFDAYIASQLDAQVELPLDHATSVVLRSLWNLGRELVVVLDDFHVLRERALVKAFSYLLDHSPPHVHWVVASRNLPELDLAKLKLTEQLVTLDSRDLSMDGEAIRELGQRLCEAELALEDVEYLRSHTEGWVAGVKLALLSAGEHAGVSDALRKAVGSNRDVARYLADAVLREQSPEVHEFLVLSSVVDHLNGDLCNALLGITHGPALLANLERAQLFIQPLDTQHQWYRYHALFLDFLRTQLACDFGDRIPQLHRVASAWFAEHGQPEEALKHAFASGDRSWCLELLARCVEAWMREGEMALVLQWTAKLTPEEVIRTPALCVANIACLILSRRLTQASSMLEDARQRLAAGQVESGPERERLSRQLGHLTLFHAVLSDSAAGAGPELEAWAGFEELDVFLAGVLLAAKAYHALRMSRFDAMRRLALSARETLHGLNSPFITCYTDVLVALADRAQGNMKDAAERCEAAFERASLGRRNPVWVNAATALANTRYEQNRLDEAEALCIEALPLLQQAQAFETFTTAYFVLVRIKSIRGKYAEAWQLLDYLHSVLEVSHQTRFLAHVCGEKIRLCLLEQAPARMKAVAQEFGLGERMRRGEWSERRVYDETWEQLGLAQAWVLMAKGRHGKAHSLLETLRASAHDVGYVSRESALLAAIAVCHWRAGDSAAAFAALNRGIALVQRFGFNRSVFDETPGLQEVIVAAASQRKLSHGLPSRYAARFQDVLSVGADGPPELVEAPSAPLEPLTERELQMLKLLAQGLSNQEISERSNVALSTTKWHLRNVFAKLDVTTRTAAIVKAQERLQRNL</sequence>
<dbReference type="PRINTS" id="PR00038">
    <property type="entry name" value="HTHLUXR"/>
</dbReference>
<keyword evidence="6" id="KW-1185">Reference proteome</keyword>
<dbReference type="Gene3D" id="3.40.50.300">
    <property type="entry name" value="P-loop containing nucleotide triphosphate hydrolases"/>
    <property type="match status" value="1"/>
</dbReference>
<dbReference type="Proteomes" id="UP000518300">
    <property type="component" value="Unassembled WGS sequence"/>
</dbReference>
<dbReference type="SUPFAM" id="SSF46894">
    <property type="entry name" value="C-terminal effector domain of the bipartite response regulators"/>
    <property type="match status" value="1"/>
</dbReference>
<dbReference type="Pfam" id="PF00196">
    <property type="entry name" value="GerE"/>
    <property type="match status" value="1"/>
</dbReference>
<dbReference type="SMART" id="SM00421">
    <property type="entry name" value="HTH_LUXR"/>
    <property type="match status" value="1"/>
</dbReference>
<dbReference type="InterPro" id="IPR000792">
    <property type="entry name" value="Tscrpt_reg_LuxR_C"/>
</dbReference>
<evidence type="ECO:0000256" key="2">
    <source>
        <dbReference type="ARBA" id="ARBA00023125"/>
    </source>
</evidence>
<dbReference type="InterPro" id="IPR011990">
    <property type="entry name" value="TPR-like_helical_dom_sf"/>
</dbReference>
<dbReference type="Pfam" id="PF17874">
    <property type="entry name" value="TPR_MalT"/>
    <property type="match status" value="1"/>
</dbReference>
<dbReference type="GO" id="GO:0003677">
    <property type="term" value="F:DNA binding"/>
    <property type="evidence" value="ECO:0007669"/>
    <property type="project" value="UniProtKB-KW"/>
</dbReference>
<gene>
    <name evidence="5" type="ORF">HG543_04120</name>
</gene>
<comment type="caution">
    <text evidence="5">The sequence shown here is derived from an EMBL/GenBank/DDBJ whole genome shotgun (WGS) entry which is preliminary data.</text>
</comment>
<dbReference type="InterPro" id="IPR036388">
    <property type="entry name" value="WH-like_DNA-bd_sf"/>
</dbReference>
<keyword evidence="1" id="KW-0805">Transcription regulation</keyword>
<dbReference type="InterPro" id="IPR059106">
    <property type="entry name" value="WHD_MalT"/>
</dbReference>
<dbReference type="EMBL" id="JABBJJ010000012">
    <property type="protein sequence ID" value="NMO14047.1"/>
    <property type="molecule type" value="Genomic_DNA"/>
</dbReference>
<evidence type="ECO:0000256" key="3">
    <source>
        <dbReference type="ARBA" id="ARBA00023163"/>
    </source>
</evidence>
<organism evidence="5 6">
    <name type="scientific">Pyxidicoccus fallax</name>
    <dbReference type="NCBI Taxonomy" id="394095"/>
    <lineage>
        <taxon>Bacteria</taxon>
        <taxon>Pseudomonadati</taxon>
        <taxon>Myxococcota</taxon>
        <taxon>Myxococcia</taxon>
        <taxon>Myxococcales</taxon>
        <taxon>Cystobacterineae</taxon>
        <taxon>Myxococcaceae</taxon>
        <taxon>Pyxidicoccus</taxon>
    </lineage>
</organism>
<dbReference type="InterPro" id="IPR027417">
    <property type="entry name" value="P-loop_NTPase"/>
</dbReference>
<dbReference type="InterPro" id="IPR016032">
    <property type="entry name" value="Sig_transdc_resp-reg_C-effctor"/>
</dbReference>
<reference evidence="5 6" key="1">
    <citation type="submission" date="2020-04" db="EMBL/GenBank/DDBJ databases">
        <title>Draft genome of Pyxidicoccus fallax type strain.</title>
        <authorList>
            <person name="Whitworth D.E."/>
        </authorList>
    </citation>
    <scope>NUCLEOTIDE SEQUENCE [LARGE SCALE GENOMIC DNA]</scope>
    <source>
        <strain evidence="5 6">DSM 14698</strain>
    </source>
</reference>
<dbReference type="CDD" id="cd06170">
    <property type="entry name" value="LuxR_C_like"/>
    <property type="match status" value="1"/>
</dbReference>
<evidence type="ECO:0000256" key="1">
    <source>
        <dbReference type="ARBA" id="ARBA00023015"/>
    </source>
</evidence>
<dbReference type="AlphaFoldDB" id="A0A848L6A9"/>
<dbReference type="Gene3D" id="1.25.40.10">
    <property type="entry name" value="Tetratricopeptide repeat domain"/>
    <property type="match status" value="1"/>
</dbReference>
<feature type="domain" description="HTH luxR-type" evidence="4">
    <location>
        <begin position="864"/>
        <end position="929"/>
    </location>
</feature>
<dbReference type="SUPFAM" id="SSF48452">
    <property type="entry name" value="TPR-like"/>
    <property type="match status" value="1"/>
</dbReference>
<keyword evidence="3" id="KW-0804">Transcription</keyword>
<evidence type="ECO:0000313" key="5">
    <source>
        <dbReference type="EMBL" id="NMO14047.1"/>
    </source>
</evidence>
<evidence type="ECO:0000259" key="4">
    <source>
        <dbReference type="PROSITE" id="PS50043"/>
    </source>
</evidence>
<dbReference type="GO" id="GO:0006355">
    <property type="term" value="P:regulation of DNA-templated transcription"/>
    <property type="evidence" value="ECO:0007669"/>
    <property type="project" value="InterPro"/>
</dbReference>
<dbReference type="PANTHER" id="PTHR44688:SF16">
    <property type="entry name" value="DNA-BINDING TRANSCRIPTIONAL ACTIVATOR DEVR_DOSR"/>
    <property type="match status" value="1"/>
</dbReference>
<proteinExistence type="predicted"/>
<dbReference type="PROSITE" id="PS50043">
    <property type="entry name" value="HTH_LUXR_2"/>
    <property type="match status" value="1"/>
</dbReference>
<accession>A0A848L6A9</accession>
<evidence type="ECO:0000313" key="6">
    <source>
        <dbReference type="Proteomes" id="UP000518300"/>
    </source>
</evidence>